<dbReference type="EMBL" id="CP051774">
    <property type="protein sequence ID" value="QJE96358.1"/>
    <property type="molecule type" value="Genomic_DNA"/>
</dbReference>
<dbReference type="RefSeq" id="WP_169454759.1">
    <property type="nucleotide sequence ID" value="NZ_CP051774.1"/>
</dbReference>
<dbReference type="Proteomes" id="UP000501812">
    <property type="component" value="Chromosome"/>
</dbReference>
<evidence type="ECO:0000313" key="1">
    <source>
        <dbReference type="EMBL" id="QJE96358.1"/>
    </source>
</evidence>
<gene>
    <name evidence="1" type="ORF">HHL09_11365</name>
</gene>
<reference evidence="1 2" key="1">
    <citation type="submission" date="2020-04" db="EMBL/GenBank/DDBJ databases">
        <title>Luteolibacter sp. G-1-1-1 isolated from soil.</title>
        <authorList>
            <person name="Dahal R.H."/>
        </authorList>
    </citation>
    <scope>NUCLEOTIDE SEQUENCE [LARGE SCALE GENOMIC DNA]</scope>
    <source>
        <strain evidence="1 2">G-1-1-1</strain>
    </source>
</reference>
<protein>
    <submittedName>
        <fullName evidence="1">Uncharacterized protein</fullName>
    </submittedName>
</protein>
<organism evidence="1 2">
    <name type="scientific">Luteolibacter luteus</name>
    <dbReference type="NCBI Taxonomy" id="2728835"/>
    <lineage>
        <taxon>Bacteria</taxon>
        <taxon>Pseudomonadati</taxon>
        <taxon>Verrucomicrobiota</taxon>
        <taxon>Verrucomicrobiia</taxon>
        <taxon>Verrucomicrobiales</taxon>
        <taxon>Verrucomicrobiaceae</taxon>
        <taxon>Luteolibacter</taxon>
    </lineage>
</organism>
<name>A0A858RIN2_9BACT</name>
<dbReference type="AlphaFoldDB" id="A0A858RIN2"/>
<sequence length="89" mass="9764">MKITLNESIPAERRPQIETLVESLAGPSEIIWSHSRFPRLVMFVEPGPNDVTEPESGSIFESTRASKTSPSSLVALLEERIKVCLAGKA</sequence>
<evidence type="ECO:0000313" key="2">
    <source>
        <dbReference type="Proteomes" id="UP000501812"/>
    </source>
</evidence>
<dbReference type="KEGG" id="luo:HHL09_11365"/>
<keyword evidence="2" id="KW-1185">Reference proteome</keyword>
<proteinExistence type="predicted"/>
<accession>A0A858RIN2</accession>